<dbReference type="InterPro" id="IPR001781">
    <property type="entry name" value="Znf_LIM"/>
</dbReference>
<comment type="caution">
    <text evidence="7">The sequence shown here is derived from an EMBL/GenBank/DDBJ whole genome shotgun (WGS) entry which is preliminary data.</text>
</comment>
<protein>
    <recommendedName>
        <fullName evidence="6">LIM zinc-binding domain-containing protein</fullName>
    </recommendedName>
</protein>
<keyword evidence="8" id="KW-1185">Reference proteome</keyword>
<dbReference type="Pfam" id="PF00412">
    <property type="entry name" value="LIM"/>
    <property type="match status" value="1"/>
</dbReference>
<dbReference type="EMBL" id="CAJGYM010000226">
    <property type="protein sequence ID" value="CAD6200017.1"/>
    <property type="molecule type" value="Genomic_DNA"/>
</dbReference>
<evidence type="ECO:0000256" key="1">
    <source>
        <dbReference type="ARBA" id="ARBA00022723"/>
    </source>
</evidence>
<evidence type="ECO:0000256" key="3">
    <source>
        <dbReference type="ARBA" id="ARBA00023038"/>
    </source>
</evidence>
<sequence>MKFRVCPTTLSNHPNPNGLPVCFICGRPIFVIMARAAGRDLHGDCLSCATCGNSLRNVGHHFIDDKFYCDIHGSQKKTGGRPSMDPNLFVKSPPTAAHPTRPVESPKAAYQPSVMATRPLSVSPTLGAGGGTTVTTHYHTPKTQGILR</sequence>
<feature type="region of interest" description="Disordered" evidence="5">
    <location>
        <begin position="120"/>
        <end position="148"/>
    </location>
</feature>
<feature type="region of interest" description="Disordered" evidence="5">
    <location>
        <begin position="78"/>
        <end position="106"/>
    </location>
</feature>
<dbReference type="SMART" id="SM00132">
    <property type="entry name" value="LIM"/>
    <property type="match status" value="1"/>
</dbReference>
<dbReference type="GO" id="GO:0046872">
    <property type="term" value="F:metal ion binding"/>
    <property type="evidence" value="ECO:0007669"/>
    <property type="project" value="UniProtKB-KW"/>
</dbReference>
<keyword evidence="1 4" id="KW-0479">Metal-binding</keyword>
<evidence type="ECO:0000256" key="2">
    <source>
        <dbReference type="ARBA" id="ARBA00022833"/>
    </source>
</evidence>
<dbReference type="Gene3D" id="2.10.110.10">
    <property type="entry name" value="Cysteine Rich Protein"/>
    <property type="match status" value="1"/>
</dbReference>
<gene>
    <name evidence="7" type="ORF">CAUJ_LOCUS15916</name>
</gene>
<dbReference type="Proteomes" id="UP000835052">
    <property type="component" value="Unassembled WGS sequence"/>
</dbReference>
<evidence type="ECO:0000256" key="5">
    <source>
        <dbReference type="SAM" id="MobiDB-lite"/>
    </source>
</evidence>
<name>A0A8S1HWZ3_9PELO</name>
<evidence type="ECO:0000313" key="7">
    <source>
        <dbReference type="EMBL" id="CAD6200017.1"/>
    </source>
</evidence>
<evidence type="ECO:0000259" key="6">
    <source>
        <dbReference type="PROSITE" id="PS50023"/>
    </source>
</evidence>
<keyword evidence="3 4" id="KW-0440">LIM domain</keyword>
<organism evidence="7 8">
    <name type="scientific">Caenorhabditis auriculariae</name>
    <dbReference type="NCBI Taxonomy" id="2777116"/>
    <lineage>
        <taxon>Eukaryota</taxon>
        <taxon>Metazoa</taxon>
        <taxon>Ecdysozoa</taxon>
        <taxon>Nematoda</taxon>
        <taxon>Chromadorea</taxon>
        <taxon>Rhabditida</taxon>
        <taxon>Rhabditina</taxon>
        <taxon>Rhabditomorpha</taxon>
        <taxon>Rhabditoidea</taxon>
        <taxon>Rhabditidae</taxon>
        <taxon>Peloderinae</taxon>
        <taxon>Caenorhabditis</taxon>
    </lineage>
</organism>
<feature type="domain" description="LIM zinc-binding" evidence="6">
    <location>
        <begin position="20"/>
        <end position="79"/>
    </location>
</feature>
<dbReference type="PROSITE" id="PS50023">
    <property type="entry name" value="LIM_DOMAIN_2"/>
    <property type="match status" value="1"/>
</dbReference>
<reference evidence="7" key="1">
    <citation type="submission" date="2020-10" db="EMBL/GenBank/DDBJ databases">
        <authorList>
            <person name="Kikuchi T."/>
        </authorList>
    </citation>
    <scope>NUCLEOTIDE SEQUENCE</scope>
    <source>
        <strain evidence="7">NKZ352</strain>
    </source>
</reference>
<proteinExistence type="predicted"/>
<evidence type="ECO:0000256" key="4">
    <source>
        <dbReference type="PROSITE-ProRule" id="PRU00125"/>
    </source>
</evidence>
<dbReference type="SUPFAM" id="SSF57716">
    <property type="entry name" value="Glucocorticoid receptor-like (DNA-binding domain)"/>
    <property type="match status" value="1"/>
</dbReference>
<dbReference type="FunFam" id="2.10.110.10:FF:000146">
    <property type="entry name" value="ALP/Enigma encoding"/>
    <property type="match status" value="1"/>
</dbReference>
<dbReference type="AlphaFoldDB" id="A0A8S1HWZ3"/>
<evidence type="ECO:0000313" key="8">
    <source>
        <dbReference type="Proteomes" id="UP000835052"/>
    </source>
</evidence>
<accession>A0A8S1HWZ3</accession>
<feature type="compositionally biased region" description="Low complexity" evidence="5">
    <location>
        <begin position="133"/>
        <end position="148"/>
    </location>
</feature>
<dbReference type="OrthoDB" id="5911912at2759"/>
<keyword evidence="2 4" id="KW-0862">Zinc</keyword>